<comment type="catalytic activity">
    <reaction evidence="11">
        <text>(1,4-alpha-D-galacturonosyl)n+m + H2O = (1,4-alpha-D-galacturonosyl)n + (1,4-alpha-D-galacturonosyl)m.</text>
        <dbReference type="EC" id="3.2.1.15"/>
    </reaction>
</comment>
<keyword evidence="10" id="KW-0961">Cell wall biogenesis/degradation</keyword>
<dbReference type="InterPro" id="IPR006626">
    <property type="entry name" value="PbH1"/>
</dbReference>
<dbReference type="EMBL" id="KV460206">
    <property type="protein sequence ID" value="OBU01493.1"/>
    <property type="molecule type" value="Genomic_DNA"/>
</dbReference>
<evidence type="ECO:0000256" key="7">
    <source>
        <dbReference type="ARBA" id="ARBA00022801"/>
    </source>
</evidence>
<keyword evidence="8" id="KW-1015">Disulfide bond</keyword>
<sequence length="355" mass="36086">MAAKTLFSLALAFAAVVNGQSITISNFNDVASAKASYTSITISSMAVPAGKTLDLTGLKTGTTVTFTGTTTFAYSAWVGPLVSVSGTDITVTGTGTLDGKGASYWDGNGGSGGVKKPKFFQAHNLNGKSKITGITILNSPVQAWSIGSSTGLTISGVTLNNKAGTALGKNTDAFDIGSVDQLTITGATVYNQDDCVAINSGTNIVISNMNCNGGHGLSIGSVGGRDDNTVQNVQIKDSTITDSAIGVRIKTNVGTTGLVDKVTYSNIKLSGITKYGVILEQDYNGGDAKGTPDNGVPITNLVLSGVTGTVTSAGMDFYIECGSGSCSNWTFTNVAVTGGGKTSKCNYTPSGFTCK</sequence>
<dbReference type="GO" id="GO:0004650">
    <property type="term" value="F:polygalacturonase activity"/>
    <property type="evidence" value="ECO:0007669"/>
    <property type="project" value="UniProtKB-EC"/>
</dbReference>
<keyword evidence="5 14" id="KW-0732">Signal</keyword>
<evidence type="ECO:0000256" key="4">
    <source>
        <dbReference type="ARBA" id="ARBA00022525"/>
    </source>
</evidence>
<dbReference type="GO" id="GO:0005576">
    <property type="term" value="C:extracellular region"/>
    <property type="evidence" value="ECO:0007669"/>
    <property type="project" value="UniProtKB-SubCell"/>
</dbReference>
<evidence type="ECO:0000256" key="9">
    <source>
        <dbReference type="ARBA" id="ARBA00023295"/>
    </source>
</evidence>
<feature type="active site" evidence="12">
    <location>
        <position position="215"/>
    </location>
</feature>
<dbReference type="InterPro" id="IPR050434">
    <property type="entry name" value="Glycosyl_hydrlase_28"/>
</dbReference>
<dbReference type="RefSeq" id="XP_018135225.1">
    <property type="nucleotide sequence ID" value="XM_018269568.2"/>
</dbReference>
<evidence type="ECO:0000256" key="3">
    <source>
        <dbReference type="ARBA" id="ARBA00012736"/>
    </source>
</evidence>
<evidence type="ECO:0000256" key="2">
    <source>
        <dbReference type="ARBA" id="ARBA00008834"/>
    </source>
</evidence>
<dbReference type="PANTHER" id="PTHR31884:SF1">
    <property type="entry name" value="POLYGALACTURONASE"/>
    <property type="match status" value="1"/>
</dbReference>
<dbReference type="STRING" id="342668.A0A2P2SXE0"/>
<dbReference type="Proteomes" id="UP000091956">
    <property type="component" value="Unassembled WGS sequence"/>
</dbReference>
<evidence type="ECO:0000256" key="13">
    <source>
        <dbReference type="RuleBase" id="RU361169"/>
    </source>
</evidence>
<dbReference type="GO" id="GO:0071555">
    <property type="term" value="P:cell wall organization"/>
    <property type="evidence" value="ECO:0007669"/>
    <property type="project" value="UniProtKB-KW"/>
</dbReference>
<evidence type="ECO:0000256" key="10">
    <source>
        <dbReference type="ARBA" id="ARBA00023316"/>
    </source>
</evidence>
<evidence type="ECO:0000256" key="6">
    <source>
        <dbReference type="ARBA" id="ARBA00022737"/>
    </source>
</evidence>
<evidence type="ECO:0000256" key="14">
    <source>
        <dbReference type="SAM" id="SignalP"/>
    </source>
</evidence>
<dbReference type="GeneID" id="28833420"/>
<organism evidence="15 16">
    <name type="scientific">Pseudogymnoascus verrucosus</name>
    <dbReference type="NCBI Taxonomy" id="342668"/>
    <lineage>
        <taxon>Eukaryota</taxon>
        <taxon>Fungi</taxon>
        <taxon>Dikarya</taxon>
        <taxon>Ascomycota</taxon>
        <taxon>Pezizomycotina</taxon>
        <taxon>Leotiomycetes</taxon>
        <taxon>Thelebolales</taxon>
        <taxon>Thelebolaceae</taxon>
        <taxon>Pseudogymnoascus</taxon>
    </lineage>
</organism>
<comment type="subcellular location">
    <subcellularLocation>
        <location evidence="1">Secreted</location>
    </subcellularLocation>
</comment>
<dbReference type="PROSITE" id="PS00502">
    <property type="entry name" value="POLYGALACTURONASE"/>
    <property type="match status" value="1"/>
</dbReference>
<dbReference type="InterPro" id="IPR000743">
    <property type="entry name" value="Glyco_hydro_28"/>
</dbReference>
<keyword evidence="6" id="KW-0677">Repeat</keyword>
<dbReference type="Pfam" id="PF00295">
    <property type="entry name" value="Glyco_hydro_28"/>
    <property type="match status" value="1"/>
</dbReference>
<dbReference type="SMART" id="SM00710">
    <property type="entry name" value="PbH1"/>
    <property type="match status" value="6"/>
</dbReference>
<feature type="signal peptide" evidence="14">
    <location>
        <begin position="1"/>
        <end position="19"/>
    </location>
</feature>
<evidence type="ECO:0000256" key="5">
    <source>
        <dbReference type="ARBA" id="ARBA00022729"/>
    </source>
</evidence>
<evidence type="ECO:0000256" key="11">
    <source>
        <dbReference type="ARBA" id="ARBA00034074"/>
    </source>
</evidence>
<proteinExistence type="inferred from homology"/>
<accession>A0A2P2SXE0</accession>
<dbReference type="EC" id="3.2.1.15" evidence="3"/>
<feature type="chain" id="PRO_5015150832" description="endo-polygalacturonase" evidence="14">
    <location>
        <begin position="20"/>
        <end position="355"/>
    </location>
</feature>
<dbReference type="SUPFAM" id="SSF51126">
    <property type="entry name" value="Pectin lyase-like"/>
    <property type="match status" value="1"/>
</dbReference>
<evidence type="ECO:0000313" key="16">
    <source>
        <dbReference type="Proteomes" id="UP000091956"/>
    </source>
</evidence>
<dbReference type="OrthoDB" id="1546079at2759"/>
<evidence type="ECO:0000256" key="1">
    <source>
        <dbReference type="ARBA" id="ARBA00004613"/>
    </source>
</evidence>
<dbReference type="FunFam" id="2.160.20.10:FF:000002">
    <property type="entry name" value="Endopolygalacturonase D"/>
    <property type="match status" value="1"/>
</dbReference>
<dbReference type="InterPro" id="IPR011050">
    <property type="entry name" value="Pectin_lyase_fold/virulence"/>
</dbReference>
<name>A0A2P2SXE0_9PEZI</name>
<dbReference type="InterPro" id="IPR012334">
    <property type="entry name" value="Pectin_lyas_fold"/>
</dbReference>
<evidence type="ECO:0000256" key="8">
    <source>
        <dbReference type="ARBA" id="ARBA00023157"/>
    </source>
</evidence>
<evidence type="ECO:0000256" key="12">
    <source>
        <dbReference type="PROSITE-ProRule" id="PRU10052"/>
    </source>
</evidence>
<evidence type="ECO:0000313" key="15">
    <source>
        <dbReference type="EMBL" id="OBU01493.1"/>
    </source>
</evidence>
<gene>
    <name evidence="15" type="ORF">VE01_00034</name>
</gene>
<keyword evidence="7 13" id="KW-0378">Hydrolase</keyword>
<dbReference type="Gene3D" id="2.160.20.10">
    <property type="entry name" value="Single-stranded right-handed beta-helix, Pectin lyase-like"/>
    <property type="match status" value="1"/>
</dbReference>
<dbReference type="GO" id="GO:0045490">
    <property type="term" value="P:pectin catabolic process"/>
    <property type="evidence" value="ECO:0007669"/>
    <property type="project" value="UniProtKB-ARBA"/>
</dbReference>
<reference evidence="16" key="2">
    <citation type="journal article" date="2018" name="Nat. Commun.">
        <title>Extreme sensitivity to ultraviolet light in the fungal pathogen causing white-nose syndrome of bats.</title>
        <authorList>
            <person name="Palmer J.M."/>
            <person name="Drees K.P."/>
            <person name="Foster J.T."/>
            <person name="Lindner D.L."/>
        </authorList>
    </citation>
    <scope>NUCLEOTIDE SEQUENCE [LARGE SCALE GENOMIC DNA]</scope>
    <source>
        <strain evidence="16">UAMH 10579</strain>
    </source>
</reference>
<keyword evidence="4" id="KW-0964">Secreted</keyword>
<dbReference type="PANTHER" id="PTHR31884">
    <property type="entry name" value="POLYGALACTURONASE"/>
    <property type="match status" value="1"/>
</dbReference>
<comment type="similarity">
    <text evidence="2 13">Belongs to the glycosyl hydrolase 28 family.</text>
</comment>
<reference evidence="15 16" key="1">
    <citation type="submission" date="2016-03" db="EMBL/GenBank/DDBJ databases">
        <title>Comparative genomics of Pseudogymnoascus destructans, the fungus causing white-nose syndrome of bats.</title>
        <authorList>
            <person name="Palmer J.M."/>
            <person name="Drees K.P."/>
            <person name="Foster J.T."/>
            <person name="Lindner D.L."/>
        </authorList>
    </citation>
    <scope>NUCLEOTIDE SEQUENCE [LARGE SCALE GENOMIC DNA]</scope>
    <source>
        <strain evidence="15 16">UAMH 10579</strain>
    </source>
</reference>
<dbReference type="AlphaFoldDB" id="A0A2P2SXE0"/>
<protein>
    <recommendedName>
        <fullName evidence="3">endo-polygalacturonase</fullName>
        <ecNumber evidence="3">3.2.1.15</ecNumber>
    </recommendedName>
</protein>
<keyword evidence="16" id="KW-1185">Reference proteome</keyword>
<keyword evidence="9 13" id="KW-0326">Glycosidase</keyword>